<accession>A0A937W249</accession>
<dbReference type="InterPro" id="IPR029052">
    <property type="entry name" value="Metallo-depent_PP-like"/>
</dbReference>
<dbReference type="AlphaFoldDB" id="A0A937W249"/>
<name>A0A937W249_UNCTE</name>
<sequence length="228" mass="24930">MRRTVAHRNLHVNAGAHGLRRPGLLQGEDSDCMRIGILSDTHLPNLIRHLDELGPEVAAFLATVDLILHSGDLTSPMVLDWLEPFAPVMCTTGNNDPIVDARCKEVEILDVHGWRLGMVHSLKRGFRPMADLQQLFPTPVQIMIAGDTHYEVLEHREGVVVLNSGSPTFPHHKDLRLGTVGLLELAPGSLHAEIVVLGQTPGKPNPGHAITLDIQDGQVRRTATEVPS</sequence>
<reference evidence="4" key="1">
    <citation type="submission" date="2019-03" db="EMBL/GenBank/DDBJ databases">
        <title>Lake Tanganyika Metagenome-Assembled Genomes (MAGs).</title>
        <authorList>
            <person name="Tran P."/>
        </authorList>
    </citation>
    <scope>NUCLEOTIDE SEQUENCE</scope>
    <source>
        <strain evidence="4">K_DeepCast_65m_m2_066</strain>
    </source>
</reference>
<dbReference type="PANTHER" id="PTHR11124">
    <property type="entry name" value="VACUOLAR SORTING PROTEIN VPS29"/>
    <property type="match status" value="1"/>
</dbReference>
<comment type="cofactor">
    <cofactor evidence="2">
        <name>a divalent metal cation</name>
        <dbReference type="ChEBI" id="CHEBI:60240"/>
    </cofactor>
</comment>
<protein>
    <recommendedName>
        <fullName evidence="2">Phosphoesterase</fullName>
        <ecNumber evidence="2">3.1.4.-</ecNumber>
    </recommendedName>
</protein>
<comment type="caution">
    <text evidence="4">The sequence shown here is derived from an EMBL/GenBank/DDBJ whole genome shotgun (WGS) entry which is preliminary data.</text>
</comment>
<proteinExistence type="inferred from homology"/>
<dbReference type="NCBIfam" id="TIGR00040">
    <property type="entry name" value="yfcE"/>
    <property type="match status" value="1"/>
</dbReference>
<evidence type="ECO:0000256" key="1">
    <source>
        <dbReference type="ARBA" id="ARBA00008950"/>
    </source>
</evidence>
<evidence type="ECO:0000259" key="3">
    <source>
        <dbReference type="Pfam" id="PF12850"/>
    </source>
</evidence>
<dbReference type="Gene3D" id="3.60.21.10">
    <property type="match status" value="1"/>
</dbReference>
<dbReference type="SUPFAM" id="SSF56300">
    <property type="entry name" value="Metallo-dependent phosphatases"/>
    <property type="match status" value="1"/>
</dbReference>
<dbReference type="InterPro" id="IPR024654">
    <property type="entry name" value="Calcineurin-like_PHP_lpxH"/>
</dbReference>
<organism evidence="4 5">
    <name type="scientific">Tectimicrobiota bacterium</name>
    <dbReference type="NCBI Taxonomy" id="2528274"/>
    <lineage>
        <taxon>Bacteria</taxon>
        <taxon>Pseudomonadati</taxon>
        <taxon>Nitrospinota/Tectimicrobiota group</taxon>
        <taxon>Candidatus Tectimicrobiota</taxon>
    </lineage>
</organism>
<dbReference type="Pfam" id="PF12850">
    <property type="entry name" value="Metallophos_2"/>
    <property type="match status" value="1"/>
</dbReference>
<keyword evidence="2" id="KW-0479">Metal-binding</keyword>
<dbReference type="InterPro" id="IPR000979">
    <property type="entry name" value="Phosphodiesterase_MJ0936/Vps29"/>
</dbReference>
<dbReference type="GO" id="GO:0046872">
    <property type="term" value="F:metal ion binding"/>
    <property type="evidence" value="ECO:0007669"/>
    <property type="project" value="UniProtKB-KW"/>
</dbReference>
<evidence type="ECO:0000313" key="5">
    <source>
        <dbReference type="Proteomes" id="UP000712673"/>
    </source>
</evidence>
<feature type="domain" description="Calcineurin-like phosphoesterase" evidence="3">
    <location>
        <begin position="33"/>
        <end position="184"/>
    </location>
</feature>
<dbReference type="EC" id="3.1.4.-" evidence="2"/>
<evidence type="ECO:0000313" key="4">
    <source>
        <dbReference type="EMBL" id="MBM3223810.1"/>
    </source>
</evidence>
<dbReference type="Proteomes" id="UP000712673">
    <property type="component" value="Unassembled WGS sequence"/>
</dbReference>
<dbReference type="EMBL" id="VGLS01000204">
    <property type="protein sequence ID" value="MBM3223810.1"/>
    <property type="molecule type" value="Genomic_DNA"/>
</dbReference>
<comment type="similarity">
    <text evidence="1 2">Belongs to the metallophosphoesterase superfamily. YfcE family.</text>
</comment>
<gene>
    <name evidence="4" type="ORF">FJZ47_08430</name>
</gene>
<evidence type="ECO:0000256" key="2">
    <source>
        <dbReference type="RuleBase" id="RU362039"/>
    </source>
</evidence>
<dbReference type="GO" id="GO:0016787">
    <property type="term" value="F:hydrolase activity"/>
    <property type="evidence" value="ECO:0007669"/>
    <property type="project" value="UniProtKB-UniRule"/>
</dbReference>